<keyword evidence="1" id="KW-0808">Transferase</keyword>
<dbReference type="GO" id="GO:0016301">
    <property type="term" value="F:kinase activity"/>
    <property type="evidence" value="ECO:0007669"/>
    <property type="project" value="UniProtKB-KW"/>
</dbReference>
<organism evidence="1">
    <name type="scientific">Rhizophora mucronata</name>
    <name type="common">Asiatic mangrove</name>
    <dbReference type="NCBI Taxonomy" id="61149"/>
    <lineage>
        <taxon>Eukaryota</taxon>
        <taxon>Viridiplantae</taxon>
        <taxon>Streptophyta</taxon>
        <taxon>Embryophyta</taxon>
        <taxon>Tracheophyta</taxon>
        <taxon>Spermatophyta</taxon>
        <taxon>Magnoliopsida</taxon>
        <taxon>eudicotyledons</taxon>
        <taxon>Gunneridae</taxon>
        <taxon>Pentapetalae</taxon>
        <taxon>rosids</taxon>
        <taxon>fabids</taxon>
        <taxon>Malpighiales</taxon>
        <taxon>Rhizophoraceae</taxon>
        <taxon>Rhizophora</taxon>
    </lineage>
</organism>
<dbReference type="EMBL" id="GGEC01026442">
    <property type="protein sequence ID" value="MBX06926.1"/>
    <property type="molecule type" value="Transcribed_RNA"/>
</dbReference>
<name>A0A2P2KMJ2_RHIMU</name>
<sequence length="95" mass="10603">MKNQGPRAGTKQKHPAAWSSGIIPPPLLVSIACNILTTSAISGRFSALASQHFRMIFAKELGQHLGISGRKFCQKIRCYITPNMIDLQRYDNIYK</sequence>
<keyword evidence="1" id="KW-0418">Kinase</keyword>
<protein>
    <submittedName>
        <fullName evidence="1">Protein kinase atmrk1</fullName>
    </submittedName>
</protein>
<accession>A0A2P2KMJ2</accession>
<dbReference type="PROSITE" id="PS51257">
    <property type="entry name" value="PROKAR_LIPOPROTEIN"/>
    <property type="match status" value="1"/>
</dbReference>
<dbReference type="AlphaFoldDB" id="A0A2P2KMJ2"/>
<reference evidence="1" key="1">
    <citation type="submission" date="2018-02" db="EMBL/GenBank/DDBJ databases">
        <title>Rhizophora mucronata_Transcriptome.</title>
        <authorList>
            <person name="Meera S.P."/>
            <person name="Sreeshan A."/>
            <person name="Augustine A."/>
        </authorList>
    </citation>
    <scope>NUCLEOTIDE SEQUENCE</scope>
    <source>
        <tissue evidence="1">Leaf</tissue>
    </source>
</reference>
<evidence type="ECO:0000313" key="1">
    <source>
        <dbReference type="EMBL" id="MBX06926.1"/>
    </source>
</evidence>
<proteinExistence type="predicted"/>